<keyword evidence="2" id="KW-1185">Reference proteome</keyword>
<dbReference type="Gene3D" id="2.60.120.10">
    <property type="entry name" value="Jelly Rolls"/>
    <property type="match status" value="1"/>
</dbReference>
<dbReference type="AlphaFoldDB" id="A0A9X3NLD3"/>
<dbReference type="InterPro" id="IPR014710">
    <property type="entry name" value="RmlC-like_jellyroll"/>
</dbReference>
<dbReference type="SUPFAM" id="SSF51182">
    <property type="entry name" value="RmlC-like cupins"/>
    <property type="match status" value="1"/>
</dbReference>
<sequence length="115" mass="12018">MIDKEIYQKHETPNAVMHTLAAPSTGATELAVWTVEMRAGQAGPVHRAEHEQVWVVLDGRLAISGSEYAAGSTIVVGADEPRQVSAVTDVAALVASRGGSTVATSEGTRPLPWAA</sequence>
<name>A0A9X3NLD3_9ACTN</name>
<dbReference type="InterPro" id="IPR011051">
    <property type="entry name" value="RmlC_Cupin_sf"/>
</dbReference>
<reference evidence="1" key="1">
    <citation type="submission" date="2022-10" db="EMBL/GenBank/DDBJ databases">
        <title>The WGS of Solirubrobacter phytolaccae KCTC 29190.</title>
        <authorList>
            <person name="Jiang Z."/>
        </authorList>
    </citation>
    <scope>NUCLEOTIDE SEQUENCE</scope>
    <source>
        <strain evidence="1">KCTC 29190</strain>
    </source>
</reference>
<comment type="caution">
    <text evidence="1">The sequence shown here is derived from an EMBL/GenBank/DDBJ whole genome shotgun (WGS) entry which is preliminary data.</text>
</comment>
<accession>A0A9X3NLD3</accession>
<organism evidence="1 2">
    <name type="scientific">Solirubrobacter phytolaccae</name>
    <dbReference type="NCBI Taxonomy" id="1404360"/>
    <lineage>
        <taxon>Bacteria</taxon>
        <taxon>Bacillati</taxon>
        <taxon>Actinomycetota</taxon>
        <taxon>Thermoleophilia</taxon>
        <taxon>Solirubrobacterales</taxon>
        <taxon>Solirubrobacteraceae</taxon>
        <taxon>Solirubrobacter</taxon>
    </lineage>
</organism>
<proteinExistence type="predicted"/>
<evidence type="ECO:0000313" key="2">
    <source>
        <dbReference type="Proteomes" id="UP001147653"/>
    </source>
</evidence>
<dbReference type="RefSeq" id="WP_270028000.1">
    <property type="nucleotide sequence ID" value="NZ_JAPDDP010000056.1"/>
</dbReference>
<dbReference type="Proteomes" id="UP001147653">
    <property type="component" value="Unassembled WGS sequence"/>
</dbReference>
<evidence type="ECO:0008006" key="3">
    <source>
        <dbReference type="Google" id="ProtNLM"/>
    </source>
</evidence>
<protein>
    <recommendedName>
        <fullName evidence="3">Cupin domain-containing protein</fullName>
    </recommendedName>
</protein>
<evidence type="ECO:0000313" key="1">
    <source>
        <dbReference type="EMBL" id="MDA0183612.1"/>
    </source>
</evidence>
<gene>
    <name evidence="1" type="ORF">OJ997_25105</name>
</gene>
<dbReference type="EMBL" id="JAPDDP010000056">
    <property type="protein sequence ID" value="MDA0183612.1"/>
    <property type="molecule type" value="Genomic_DNA"/>
</dbReference>